<accession>A0ABX7NY13</accession>
<keyword evidence="2" id="KW-0378">Hydrolase</keyword>
<reference evidence="2 3" key="1">
    <citation type="submission" date="2021-02" db="EMBL/GenBank/DDBJ databases">
        <title>De Novo genome assembly of isolated myxobacteria.</title>
        <authorList>
            <person name="Stevens D.C."/>
        </authorList>
    </citation>
    <scope>NUCLEOTIDE SEQUENCE [LARGE SCALE GENOMIC DNA]</scope>
    <source>
        <strain evidence="3">SCPEA02</strain>
    </source>
</reference>
<dbReference type="Proteomes" id="UP000662747">
    <property type="component" value="Chromosome"/>
</dbReference>
<organism evidence="2 3">
    <name type="scientific">Pyxidicoccus parkwayensis</name>
    <dbReference type="NCBI Taxonomy" id="2813578"/>
    <lineage>
        <taxon>Bacteria</taxon>
        <taxon>Pseudomonadati</taxon>
        <taxon>Myxococcota</taxon>
        <taxon>Myxococcia</taxon>
        <taxon>Myxococcales</taxon>
        <taxon>Cystobacterineae</taxon>
        <taxon>Myxococcaceae</taxon>
        <taxon>Pyxidicoccus</taxon>
    </lineage>
</organism>
<dbReference type="EMBL" id="CP071090">
    <property type="protein sequence ID" value="QSQ23790.1"/>
    <property type="molecule type" value="Genomic_DNA"/>
</dbReference>
<protein>
    <submittedName>
        <fullName evidence="2">Alpha/beta hydrolase</fullName>
    </submittedName>
</protein>
<dbReference type="PANTHER" id="PTHR43194">
    <property type="entry name" value="HYDROLASE ALPHA/BETA FOLD FAMILY"/>
    <property type="match status" value="1"/>
</dbReference>
<dbReference type="Pfam" id="PF00561">
    <property type="entry name" value="Abhydrolase_1"/>
    <property type="match status" value="1"/>
</dbReference>
<keyword evidence="3" id="KW-1185">Reference proteome</keyword>
<evidence type="ECO:0000313" key="3">
    <source>
        <dbReference type="Proteomes" id="UP000662747"/>
    </source>
</evidence>
<sequence length="355" mass="38866">MLSAILGGAAGLLGVAATGALGYRALLRERASRRLRLNSPQAISEEHFLRLGGLEQWVGIRGEDRRNPVLLVLHGGPGSPYSVFTPLLRPWERDFTVVQWDRRGVGKTLGRNGKAHSGEVSYERMVEDALELCDFLLTHLGQPKLVLLASSAGTPVGLRLALRRPGLFSAFVGTDFNVGIAAMEALTFPATLAWAREKKDGAALALLERMGADPARWDVASFNQLMRLRDRTVTVGRGIGATFGPRMLLSPQHGLRDVLDIFAGLHFSTEQLFDELRAYDARSLGLRFEVPFFVFHGEADVFTPAAAARAYFEEVHAPVKHFELLPAQGHVGAFVHPEPFLALLRRHVLPLLSGA</sequence>
<dbReference type="InterPro" id="IPR050228">
    <property type="entry name" value="Carboxylesterase_BioH"/>
</dbReference>
<evidence type="ECO:0000259" key="1">
    <source>
        <dbReference type="Pfam" id="PF00561"/>
    </source>
</evidence>
<dbReference type="RefSeq" id="WP_206725361.1">
    <property type="nucleotide sequence ID" value="NZ_CP071090.1"/>
</dbReference>
<gene>
    <name evidence="2" type="ORF">JY651_02055</name>
</gene>
<dbReference type="PANTHER" id="PTHR43194:SF2">
    <property type="entry name" value="PEROXISOMAL MEMBRANE PROTEIN LPX1"/>
    <property type="match status" value="1"/>
</dbReference>
<name>A0ABX7NY13_9BACT</name>
<evidence type="ECO:0000313" key="2">
    <source>
        <dbReference type="EMBL" id="QSQ23790.1"/>
    </source>
</evidence>
<proteinExistence type="predicted"/>
<dbReference type="SUPFAM" id="SSF53474">
    <property type="entry name" value="alpha/beta-Hydrolases"/>
    <property type="match status" value="1"/>
</dbReference>
<feature type="domain" description="AB hydrolase-1" evidence="1">
    <location>
        <begin position="68"/>
        <end position="336"/>
    </location>
</feature>
<dbReference type="InterPro" id="IPR000073">
    <property type="entry name" value="AB_hydrolase_1"/>
</dbReference>
<dbReference type="InterPro" id="IPR029058">
    <property type="entry name" value="AB_hydrolase_fold"/>
</dbReference>
<dbReference type="Gene3D" id="3.40.50.1820">
    <property type="entry name" value="alpha/beta hydrolase"/>
    <property type="match status" value="1"/>
</dbReference>
<dbReference type="GO" id="GO:0016787">
    <property type="term" value="F:hydrolase activity"/>
    <property type="evidence" value="ECO:0007669"/>
    <property type="project" value="UniProtKB-KW"/>
</dbReference>